<accession>A0A9W3ACF4</accession>
<organism evidence="3 4">
    <name type="scientific">Biomphalaria glabrata</name>
    <name type="common">Bloodfluke planorb</name>
    <name type="synonym">Freshwater snail</name>
    <dbReference type="NCBI Taxonomy" id="6526"/>
    <lineage>
        <taxon>Eukaryota</taxon>
        <taxon>Metazoa</taxon>
        <taxon>Spiralia</taxon>
        <taxon>Lophotrochozoa</taxon>
        <taxon>Mollusca</taxon>
        <taxon>Gastropoda</taxon>
        <taxon>Heterobranchia</taxon>
        <taxon>Euthyneura</taxon>
        <taxon>Panpulmonata</taxon>
        <taxon>Hygrophila</taxon>
        <taxon>Lymnaeoidea</taxon>
        <taxon>Planorbidae</taxon>
        <taxon>Biomphalaria</taxon>
    </lineage>
</organism>
<dbReference type="Proteomes" id="UP001165740">
    <property type="component" value="Chromosome 5"/>
</dbReference>
<keyword evidence="2" id="KW-1133">Transmembrane helix</keyword>
<dbReference type="OMA" id="ASIWEHE"/>
<feature type="region of interest" description="Disordered" evidence="1">
    <location>
        <begin position="1"/>
        <end position="44"/>
    </location>
</feature>
<dbReference type="Pfam" id="PF14927">
    <property type="entry name" value="Neurensin"/>
    <property type="match status" value="1"/>
</dbReference>
<dbReference type="PANTHER" id="PTHR14796:SF3">
    <property type="entry name" value="NEURENSIN 1-LIKE-RELATED"/>
    <property type="match status" value="1"/>
</dbReference>
<sequence length="238" mass="26825">MAEYAEGYPEPVDVSSSDGPAEENHEVGASKRGSKDADSKPKRKRSCPMYFGVKSYLHQFYEDHTFKDPSVYEDDDHQYLLQPHQRRRRCTPIWWKLFMWIGVALLLFGVIGILIGYLVPPRHVLIGDSDTGQAYIDQQAQEYNTTLDMCKLIGLIFFCVGGLTLAMALLFPSFLTRYCEDEPISGDGPAIKVPLQPEASEKGALNPFQMIIPASSKIKEVQPSKKSEQQMLTQNTTK</sequence>
<dbReference type="PANTHER" id="PTHR14796">
    <property type="entry name" value="NEURENSIN 1-RELATED"/>
    <property type="match status" value="1"/>
</dbReference>
<dbReference type="GO" id="GO:0007399">
    <property type="term" value="P:nervous system development"/>
    <property type="evidence" value="ECO:0007669"/>
    <property type="project" value="TreeGrafter"/>
</dbReference>
<dbReference type="GO" id="GO:0043025">
    <property type="term" value="C:neuronal cell body"/>
    <property type="evidence" value="ECO:0007669"/>
    <property type="project" value="TreeGrafter"/>
</dbReference>
<feature type="compositionally biased region" description="Basic and acidic residues" evidence="1">
    <location>
        <begin position="219"/>
        <end position="228"/>
    </location>
</feature>
<keyword evidence="2" id="KW-0812">Transmembrane</keyword>
<feature type="transmembrane region" description="Helical" evidence="2">
    <location>
        <begin position="97"/>
        <end position="119"/>
    </location>
</feature>
<reference evidence="4" key="1">
    <citation type="submission" date="2025-08" db="UniProtKB">
        <authorList>
            <consortium name="RefSeq"/>
        </authorList>
    </citation>
    <scope>IDENTIFICATION</scope>
</reference>
<feature type="compositionally biased region" description="Polar residues" evidence="1">
    <location>
        <begin position="229"/>
        <end position="238"/>
    </location>
</feature>
<protein>
    <submittedName>
        <fullName evidence="4">Neurensin-1-like</fullName>
    </submittedName>
</protein>
<dbReference type="GO" id="GO:0030133">
    <property type="term" value="C:transport vesicle"/>
    <property type="evidence" value="ECO:0007669"/>
    <property type="project" value="InterPro"/>
</dbReference>
<keyword evidence="3" id="KW-1185">Reference proteome</keyword>
<evidence type="ECO:0000256" key="1">
    <source>
        <dbReference type="SAM" id="MobiDB-lite"/>
    </source>
</evidence>
<proteinExistence type="predicted"/>
<evidence type="ECO:0000256" key="2">
    <source>
        <dbReference type="SAM" id="Phobius"/>
    </source>
</evidence>
<dbReference type="RefSeq" id="XP_055884972.1">
    <property type="nucleotide sequence ID" value="XM_056028997.1"/>
</dbReference>
<evidence type="ECO:0000313" key="3">
    <source>
        <dbReference type="Proteomes" id="UP001165740"/>
    </source>
</evidence>
<name>A0A9W3ACF4_BIOGL</name>
<feature type="transmembrane region" description="Helical" evidence="2">
    <location>
        <begin position="152"/>
        <end position="171"/>
    </location>
</feature>
<evidence type="ECO:0000313" key="4">
    <source>
        <dbReference type="RefSeq" id="XP_055884972.1"/>
    </source>
</evidence>
<dbReference type="AlphaFoldDB" id="A0A9W3ACF4"/>
<feature type="compositionally biased region" description="Basic and acidic residues" evidence="1">
    <location>
        <begin position="22"/>
        <end position="40"/>
    </location>
</feature>
<feature type="region of interest" description="Disordered" evidence="1">
    <location>
        <begin position="219"/>
        <end position="238"/>
    </location>
</feature>
<dbReference type="GO" id="GO:0043005">
    <property type="term" value="C:neuron projection"/>
    <property type="evidence" value="ECO:0007669"/>
    <property type="project" value="TreeGrafter"/>
</dbReference>
<dbReference type="GeneID" id="106079288"/>
<keyword evidence="2" id="KW-0472">Membrane</keyword>
<gene>
    <name evidence="4" type="primary">LOC106079288</name>
</gene>
<dbReference type="InterPro" id="IPR024883">
    <property type="entry name" value="Neurensin"/>
</dbReference>